<dbReference type="EMBL" id="ML770846">
    <property type="protein sequence ID" value="KAE9382927.1"/>
    <property type="molecule type" value="Genomic_DNA"/>
</dbReference>
<dbReference type="AlphaFoldDB" id="A0A6A4GBS0"/>
<protein>
    <submittedName>
        <fullName evidence="3">Uncharacterized protein</fullName>
    </submittedName>
</protein>
<dbReference type="Proteomes" id="UP000799118">
    <property type="component" value="Unassembled WGS sequence"/>
</dbReference>
<gene>
    <name evidence="3" type="ORF">BT96DRAFT_1027459</name>
</gene>
<feature type="coiled-coil region" evidence="1">
    <location>
        <begin position="41"/>
        <end position="68"/>
    </location>
</feature>
<sequence length="407" mass="45244">MPKRVAPDTKTCQCGDDLSPYFKVRLVGWGPNDVRRFKEYSEVAQKEISKLRARNEFLESEIGKYQCRSENSSSSNVLMSNSISMQESFANSQTGLLDNQKEFLNIPQGVSTGGPTSSFPEESNRLNVSADGMTGNEGTVDTFQTTEPGKVNVPTGSNVVSDTMMGQESTQPTHANFKTTQVLINQPISGVSMPTPLSSPTAETTHSKSSLTELAIPIFQTQPLSLPEAATKSDWFPLAFSFVNISLGPEYGAFVQLWTSYELATLDAPKTKGLKANFRPPELSKWLQRQRYNTPSNVVVLAAERVRDFGQAVRTYWRTLQPSWRAIAPDGKTLLITKDFGKEWKPLNCHGVNGWLSLITCLKWWGLGLEHFSGDEQEALRNEWLALIADMSWMLGGLYSHSQGKKR</sequence>
<evidence type="ECO:0000256" key="2">
    <source>
        <dbReference type="SAM" id="MobiDB-lite"/>
    </source>
</evidence>
<reference evidence="3" key="1">
    <citation type="journal article" date="2019" name="Environ. Microbiol.">
        <title>Fungal ecological strategies reflected in gene transcription - a case study of two litter decomposers.</title>
        <authorList>
            <person name="Barbi F."/>
            <person name="Kohler A."/>
            <person name="Barry K."/>
            <person name="Baskaran P."/>
            <person name="Daum C."/>
            <person name="Fauchery L."/>
            <person name="Ihrmark K."/>
            <person name="Kuo A."/>
            <person name="LaButti K."/>
            <person name="Lipzen A."/>
            <person name="Morin E."/>
            <person name="Grigoriev I.V."/>
            <person name="Henrissat B."/>
            <person name="Lindahl B."/>
            <person name="Martin F."/>
        </authorList>
    </citation>
    <scope>NUCLEOTIDE SEQUENCE</scope>
    <source>
        <strain evidence="3">JB14</strain>
    </source>
</reference>
<evidence type="ECO:0000256" key="1">
    <source>
        <dbReference type="SAM" id="Coils"/>
    </source>
</evidence>
<feature type="region of interest" description="Disordered" evidence="2">
    <location>
        <begin position="106"/>
        <end position="125"/>
    </location>
</feature>
<evidence type="ECO:0000313" key="4">
    <source>
        <dbReference type="Proteomes" id="UP000799118"/>
    </source>
</evidence>
<organism evidence="3 4">
    <name type="scientific">Gymnopus androsaceus JB14</name>
    <dbReference type="NCBI Taxonomy" id="1447944"/>
    <lineage>
        <taxon>Eukaryota</taxon>
        <taxon>Fungi</taxon>
        <taxon>Dikarya</taxon>
        <taxon>Basidiomycota</taxon>
        <taxon>Agaricomycotina</taxon>
        <taxon>Agaricomycetes</taxon>
        <taxon>Agaricomycetidae</taxon>
        <taxon>Agaricales</taxon>
        <taxon>Marasmiineae</taxon>
        <taxon>Omphalotaceae</taxon>
        <taxon>Gymnopus</taxon>
    </lineage>
</organism>
<evidence type="ECO:0000313" key="3">
    <source>
        <dbReference type="EMBL" id="KAE9382927.1"/>
    </source>
</evidence>
<keyword evidence="4" id="KW-1185">Reference proteome</keyword>
<accession>A0A6A4GBS0</accession>
<name>A0A6A4GBS0_9AGAR</name>
<dbReference type="OrthoDB" id="3066350at2759"/>
<keyword evidence="1" id="KW-0175">Coiled coil</keyword>
<proteinExistence type="predicted"/>
<feature type="compositionally biased region" description="Polar residues" evidence="2">
    <location>
        <begin position="108"/>
        <end position="125"/>
    </location>
</feature>